<organism evidence="1 2">
    <name type="scientific">Glossina austeni</name>
    <name type="common">Savannah tsetse fly</name>
    <dbReference type="NCBI Taxonomy" id="7395"/>
    <lineage>
        <taxon>Eukaryota</taxon>
        <taxon>Metazoa</taxon>
        <taxon>Ecdysozoa</taxon>
        <taxon>Arthropoda</taxon>
        <taxon>Hexapoda</taxon>
        <taxon>Insecta</taxon>
        <taxon>Pterygota</taxon>
        <taxon>Neoptera</taxon>
        <taxon>Endopterygota</taxon>
        <taxon>Diptera</taxon>
        <taxon>Brachycera</taxon>
        <taxon>Muscomorpha</taxon>
        <taxon>Hippoboscoidea</taxon>
        <taxon>Glossinidae</taxon>
        <taxon>Glossina</taxon>
    </lineage>
</organism>
<proteinExistence type="predicted"/>
<dbReference type="EnsemblMetazoa" id="GAUT011985-RA">
    <property type="protein sequence ID" value="GAUT011985-PA"/>
    <property type="gene ID" value="GAUT011985"/>
</dbReference>
<dbReference type="AlphaFoldDB" id="A0A1A9UQB4"/>
<dbReference type="STRING" id="7395.A0A1A9UQB4"/>
<keyword evidence="2" id="KW-1185">Reference proteome</keyword>
<reference evidence="1" key="1">
    <citation type="submission" date="2020-05" db="UniProtKB">
        <authorList>
            <consortium name="EnsemblMetazoa"/>
        </authorList>
    </citation>
    <scope>IDENTIFICATION</scope>
    <source>
        <strain evidence="1">TTRI</strain>
    </source>
</reference>
<evidence type="ECO:0000313" key="1">
    <source>
        <dbReference type="EnsemblMetazoa" id="GAUT011985-PA"/>
    </source>
</evidence>
<dbReference type="VEuPathDB" id="VectorBase:GAUT011985"/>
<sequence>MCVFINYILITIDFPINTWFERISILVILLNCITLGMYQPCVDDACLEYRCKILQSTTVGVKSGSYDTDTVLPTLILLTRLYGSNVASANYSLCSLKEEEEGEPSTHCIVVF</sequence>
<accession>A0A1A9UQB4</accession>
<evidence type="ECO:0000313" key="2">
    <source>
        <dbReference type="Proteomes" id="UP000078200"/>
    </source>
</evidence>
<dbReference type="Proteomes" id="UP000078200">
    <property type="component" value="Unassembled WGS sequence"/>
</dbReference>
<name>A0A1A9UQB4_GLOAU</name>
<protein>
    <submittedName>
        <fullName evidence="1">Uncharacterized protein</fullName>
    </submittedName>
</protein>